<evidence type="ECO:0000313" key="3">
    <source>
        <dbReference type="Proteomes" id="UP001305647"/>
    </source>
</evidence>
<comment type="caution">
    <text evidence="2">The sequence shown here is derived from an EMBL/GenBank/DDBJ whole genome shotgun (WGS) entry which is preliminary data.</text>
</comment>
<reference evidence="2" key="2">
    <citation type="submission" date="2023-05" db="EMBL/GenBank/DDBJ databases">
        <authorList>
            <consortium name="Lawrence Berkeley National Laboratory"/>
            <person name="Steindorff A."/>
            <person name="Hensen N."/>
            <person name="Bonometti L."/>
            <person name="Westerberg I."/>
            <person name="Brannstrom I.O."/>
            <person name="Guillou S."/>
            <person name="Cros-Aarteil S."/>
            <person name="Calhoun S."/>
            <person name="Haridas S."/>
            <person name="Kuo A."/>
            <person name="Mondo S."/>
            <person name="Pangilinan J."/>
            <person name="Riley R."/>
            <person name="Labutti K."/>
            <person name="Andreopoulos B."/>
            <person name="Lipzen A."/>
            <person name="Chen C."/>
            <person name="Yanf M."/>
            <person name="Daum C."/>
            <person name="Ng V."/>
            <person name="Clum A."/>
            <person name="Ohm R."/>
            <person name="Martin F."/>
            <person name="Silar P."/>
            <person name="Natvig D."/>
            <person name="Lalanne C."/>
            <person name="Gautier V."/>
            <person name="Ament-Velasquez S.L."/>
            <person name="Kruys A."/>
            <person name="Hutchinson M.I."/>
            <person name="Powell A.J."/>
            <person name="Barry K."/>
            <person name="Miller A.N."/>
            <person name="Grigoriev I.V."/>
            <person name="Debuchy R."/>
            <person name="Gladieux P."/>
            <person name="Thoren M.H."/>
            <person name="Johannesson H."/>
        </authorList>
    </citation>
    <scope>NUCLEOTIDE SEQUENCE</scope>
    <source>
        <strain evidence="2">CBS 757.83</strain>
    </source>
</reference>
<feature type="region of interest" description="Disordered" evidence="1">
    <location>
        <begin position="187"/>
        <end position="225"/>
    </location>
</feature>
<gene>
    <name evidence="2" type="ORF">N658DRAFT_497611</name>
</gene>
<dbReference type="AlphaFoldDB" id="A0AAN6Q0P1"/>
<evidence type="ECO:0000313" key="2">
    <source>
        <dbReference type="EMBL" id="KAK4100144.1"/>
    </source>
</evidence>
<dbReference type="EMBL" id="MU863643">
    <property type="protein sequence ID" value="KAK4100144.1"/>
    <property type="molecule type" value="Genomic_DNA"/>
</dbReference>
<reference evidence="2" key="1">
    <citation type="journal article" date="2023" name="Mol. Phylogenet. Evol.">
        <title>Genome-scale phylogeny and comparative genomics of the fungal order Sordariales.</title>
        <authorList>
            <person name="Hensen N."/>
            <person name="Bonometti L."/>
            <person name="Westerberg I."/>
            <person name="Brannstrom I.O."/>
            <person name="Guillou S."/>
            <person name="Cros-Aarteil S."/>
            <person name="Calhoun S."/>
            <person name="Haridas S."/>
            <person name="Kuo A."/>
            <person name="Mondo S."/>
            <person name="Pangilinan J."/>
            <person name="Riley R."/>
            <person name="LaButti K."/>
            <person name="Andreopoulos B."/>
            <person name="Lipzen A."/>
            <person name="Chen C."/>
            <person name="Yan M."/>
            <person name="Daum C."/>
            <person name="Ng V."/>
            <person name="Clum A."/>
            <person name="Steindorff A."/>
            <person name="Ohm R.A."/>
            <person name="Martin F."/>
            <person name="Silar P."/>
            <person name="Natvig D.O."/>
            <person name="Lalanne C."/>
            <person name="Gautier V."/>
            <person name="Ament-Velasquez S.L."/>
            <person name="Kruys A."/>
            <person name="Hutchinson M.I."/>
            <person name="Powell A.J."/>
            <person name="Barry K."/>
            <person name="Miller A.N."/>
            <person name="Grigoriev I.V."/>
            <person name="Debuchy R."/>
            <person name="Gladieux P."/>
            <person name="Hiltunen Thoren M."/>
            <person name="Johannesson H."/>
        </authorList>
    </citation>
    <scope>NUCLEOTIDE SEQUENCE</scope>
    <source>
        <strain evidence="2">CBS 757.83</strain>
    </source>
</reference>
<keyword evidence="3" id="KW-1185">Reference proteome</keyword>
<evidence type="ECO:0000256" key="1">
    <source>
        <dbReference type="SAM" id="MobiDB-lite"/>
    </source>
</evidence>
<organism evidence="2 3">
    <name type="scientific">Parathielavia hyrcaniae</name>
    <dbReference type="NCBI Taxonomy" id="113614"/>
    <lineage>
        <taxon>Eukaryota</taxon>
        <taxon>Fungi</taxon>
        <taxon>Dikarya</taxon>
        <taxon>Ascomycota</taxon>
        <taxon>Pezizomycotina</taxon>
        <taxon>Sordariomycetes</taxon>
        <taxon>Sordariomycetidae</taxon>
        <taxon>Sordariales</taxon>
        <taxon>Chaetomiaceae</taxon>
        <taxon>Parathielavia</taxon>
    </lineage>
</organism>
<sequence>MVSPVLYNRHSPTQSELENAMKALLGACARQTPRAVSRNRCRPVTVREFRAGTIWHNDEPDRSQEAPADSDSVLSNFQVDAEKKTVSTATGELPVSPLMDPSFHKARRKFIEPKPTHSGYRRTKFQQQLARNPYAKALATPVRRCPITDTSLPSFFLERFNLVSHPDTGKPWFLPDHVNKLRAAEDGLSKRDQAEPEADSTPQEPPEDGQERAKGSKGVPKGPSAYVLSRQTLLRELQTPRSPYFRHQQKLLRMSDHGQARLTAALNAANWHTDMDMVLLELLRRRAVEGLRHFANMVEDQGRKYIVKCEGWAGVKGHVHRGCLLYLGPPEESSSEPRPEHVPPRLSTIDVGPCRYNSTLAVHNLRDLLGEEHLGRLRRHSELLRDGSLFMLGRQATVNLHLLLWKLQGYMAWGDQQTTSEAHGSK</sequence>
<protein>
    <submittedName>
        <fullName evidence="2">Uncharacterized protein</fullName>
    </submittedName>
</protein>
<accession>A0AAN6Q0P1</accession>
<proteinExistence type="predicted"/>
<dbReference type="Proteomes" id="UP001305647">
    <property type="component" value="Unassembled WGS sequence"/>
</dbReference>
<name>A0AAN6Q0P1_9PEZI</name>